<evidence type="ECO:0000256" key="3">
    <source>
        <dbReference type="ARBA" id="ARBA00022801"/>
    </source>
</evidence>
<dbReference type="GO" id="GO:0016787">
    <property type="term" value="F:hydrolase activity"/>
    <property type="evidence" value="ECO:0007669"/>
    <property type="project" value="UniProtKB-KW"/>
</dbReference>
<dbReference type="OrthoDB" id="2375467at2"/>
<dbReference type="Pfam" id="PF01934">
    <property type="entry name" value="HepT-like"/>
    <property type="match status" value="1"/>
</dbReference>
<dbReference type="EMBL" id="RBAH01000004">
    <property type="protein sequence ID" value="RKN85422.1"/>
    <property type="molecule type" value="Genomic_DNA"/>
</dbReference>
<protein>
    <submittedName>
        <fullName evidence="5">DUF86 domain-containing protein</fullName>
    </submittedName>
</protein>
<keyword evidence="6" id="KW-1185">Reference proteome</keyword>
<dbReference type="InterPro" id="IPR052379">
    <property type="entry name" value="Type_VII_TA_RNase"/>
</dbReference>
<dbReference type="InterPro" id="IPR008201">
    <property type="entry name" value="HepT-like"/>
</dbReference>
<dbReference type="AlphaFoldDB" id="A0A3B0CJP5"/>
<dbReference type="GO" id="GO:0110001">
    <property type="term" value="C:toxin-antitoxin complex"/>
    <property type="evidence" value="ECO:0007669"/>
    <property type="project" value="InterPro"/>
</dbReference>
<evidence type="ECO:0000256" key="1">
    <source>
        <dbReference type="ARBA" id="ARBA00022649"/>
    </source>
</evidence>
<proteinExistence type="inferred from homology"/>
<evidence type="ECO:0000256" key="2">
    <source>
        <dbReference type="ARBA" id="ARBA00022722"/>
    </source>
</evidence>
<dbReference type="PANTHER" id="PTHR33397:SF5">
    <property type="entry name" value="RNASE YUTE-RELATED"/>
    <property type="match status" value="1"/>
</dbReference>
<organism evidence="5 6">
    <name type="scientific">Paenibacillus ginsengarvi</name>
    <dbReference type="NCBI Taxonomy" id="400777"/>
    <lineage>
        <taxon>Bacteria</taxon>
        <taxon>Bacillati</taxon>
        <taxon>Bacillota</taxon>
        <taxon>Bacilli</taxon>
        <taxon>Bacillales</taxon>
        <taxon>Paenibacillaceae</taxon>
        <taxon>Paenibacillus</taxon>
    </lineage>
</organism>
<evidence type="ECO:0000313" key="6">
    <source>
        <dbReference type="Proteomes" id="UP000282311"/>
    </source>
</evidence>
<dbReference type="InterPro" id="IPR037038">
    <property type="entry name" value="HepT-like_sf"/>
</dbReference>
<dbReference type="PANTHER" id="PTHR33397">
    <property type="entry name" value="UPF0331 PROTEIN YUTE"/>
    <property type="match status" value="1"/>
</dbReference>
<accession>A0A3B0CJP5</accession>
<dbReference type="Proteomes" id="UP000282311">
    <property type="component" value="Unassembled WGS sequence"/>
</dbReference>
<dbReference type="Gene3D" id="1.20.120.580">
    <property type="entry name" value="bsu32300-like"/>
    <property type="match status" value="1"/>
</dbReference>
<reference evidence="5 6" key="1">
    <citation type="journal article" date="2007" name="Int. J. Syst. Evol. Microbiol.">
        <title>Paenibacillus ginsengarvi sp. nov., isolated from soil from ginseng cultivation.</title>
        <authorList>
            <person name="Yoon M.H."/>
            <person name="Ten L.N."/>
            <person name="Im W.T."/>
        </authorList>
    </citation>
    <scope>NUCLEOTIDE SEQUENCE [LARGE SCALE GENOMIC DNA]</scope>
    <source>
        <strain evidence="5 6">KCTC 13059</strain>
    </source>
</reference>
<comment type="similarity">
    <text evidence="4">Belongs to the HepT RNase toxin family.</text>
</comment>
<keyword evidence="2" id="KW-0540">Nuclease</keyword>
<keyword evidence="1" id="KW-1277">Toxin-antitoxin system</keyword>
<dbReference type="GO" id="GO:0004540">
    <property type="term" value="F:RNA nuclease activity"/>
    <property type="evidence" value="ECO:0007669"/>
    <property type="project" value="InterPro"/>
</dbReference>
<dbReference type="RefSeq" id="WP_120746444.1">
    <property type="nucleotide sequence ID" value="NZ_RBAH01000004.1"/>
</dbReference>
<comment type="caution">
    <text evidence="5">The sequence shown here is derived from an EMBL/GenBank/DDBJ whole genome shotgun (WGS) entry which is preliminary data.</text>
</comment>
<evidence type="ECO:0000313" key="5">
    <source>
        <dbReference type="EMBL" id="RKN85422.1"/>
    </source>
</evidence>
<keyword evidence="3" id="KW-0378">Hydrolase</keyword>
<name>A0A3B0CJP5_9BACL</name>
<sequence length="143" mass="16270">MYYVNHEQIGDRLNMIPVLSEAAEKLTAEWRGGTPDLIAMLAQERTLHLSIELVTDVGSLLIDGFLMRDASSYEDIVDILHVEGVFPDNLYAPLQQLVRLRKPLVQEYAHAGREELHPLTDKLPALLAQFRESVKQFIFKELA</sequence>
<evidence type="ECO:0000256" key="4">
    <source>
        <dbReference type="ARBA" id="ARBA00024207"/>
    </source>
</evidence>
<gene>
    <name evidence="5" type="ORF">D7M11_06925</name>
</gene>